<gene>
    <name evidence="4" type="ORF">SPIRO4BDMA_70217</name>
</gene>
<dbReference type="AlphaFoldDB" id="A0A3P3XU40"/>
<feature type="compositionally biased region" description="Polar residues" evidence="1">
    <location>
        <begin position="44"/>
        <end position="53"/>
    </location>
</feature>
<evidence type="ECO:0000256" key="3">
    <source>
        <dbReference type="SAM" id="SignalP"/>
    </source>
</evidence>
<evidence type="ECO:0000256" key="2">
    <source>
        <dbReference type="SAM" id="Phobius"/>
    </source>
</evidence>
<keyword evidence="2" id="KW-0472">Membrane</keyword>
<accession>A0A3P3XU40</accession>
<dbReference type="EMBL" id="FWDO01000007">
    <property type="protein sequence ID" value="SLM19795.1"/>
    <property type="molecule type" value="Genomic_DNA"/>
</dbReference>
<evidence type="ECO:0000256" key="1">
    <source>
        <dbReference type="SAM" id="MobiDB-lite"/>
    </source>
</evidence>
<sequence>MLRRGCMLMVALLLAGACFPLHLANAQETGGTTSSSGQTAEGTLQNSESAQTTDIDEENTTETSENPVSSTNQAALPSFSYKDTKESTVGRALILSIGLFPFTYFYSGIVVDVTRYVSHGFDSAYAPWSSSVSLTDSEMWTKIAVSSAASVVFGLLGAILK</sequence>
<feature type="region of interest" description="Disordered" evidence="1">
    <location>
        <begin position="29"/>
        <end position="72"/>
    </location>
</feature>
<feature type="chain" id="PRO_5017983956" evidence="3">
    <location>
        <begin position="27"/>
        <end position="161"/>
    </location>
</feature>
<dbReference type="PROSITE" id="PS51257">
    <property type="entry name" value="PROKAR_LIPOPROTEIN"/>
    <property type="match status" value="1"/>
</dbReference>
<feature type="transmembrane region" description="Helical" evidence="2">
    <location>
        <begin position="139"/>
        <end position="160"/>
    </location>
</feature>
<protein>
    <submittedName>
        <fullName evidence="4">Uncharacterized protein</fullName>
    </submittedName>
</protein>
<organism evidence="4">
    <name type="scientific">uncultured spirochete</name>
    <dbReference type="NCBI Taxonomy" id="156406"/>
    <lineage>
        <taxon>Bacteria</taxon>
        <taxon>Pseudomonadati</taxon>
        <taxon>Spirochaetota</taxon>
        <taxon>Spirochaetia</taxon>
        <taxon>Spirochaetales</taxon>
        <taxon>environmental samples</taxon>
    </lineage>
</organism>
<feature type="signal peptide" evidence="3">
    <location>
        <begin position="1"/>
        <end position="26"/>
    </location>
</feature>
<name>A0A3P3XU40_9SPIR</name>
<keyword evidence="2" id="KW-0812">Transmembrane</keyword>
<keyword evidence="2" id="KW-1133">Transmembrane helix</keyword>
<feature type="compositionally biased region" description="Low complexity" evidence="1">
    <location>
        <begin position="29"/>
        <end position="43"/>
    </location>
</feature>
<feature type="compositionally biased region" description="Low complexity" evidence="1">
    <location>
        <begin position="61"/>
        <end position="72"/>
    </location>
</feature>
<evidence type="ECO:0000313" key="4">
    <source>
        <dbReference type="EMBL" id="SLM19795.1"/>
    </source>
</evidence>
<reference evidence="4" key="1">
    <citation type="submission" date="2017-02" db="EMBL/GenBank/DDBJ databases">
        <authorList>
            <person name="Regsiter A."/>
            <person name="William W."/>
        </authorList>
    </citation>
    <scope>NUCLEOTIDE SEQUENCE</scope>
    <source>
        <strain evidence="4">BdmA 4</strain>
    </source>
</reference>
<keyword evidence="3" id="KW-0732">Signal</keyword>
<proteinExistence type="predicted"/>